<dbReference type="SUPFAM" id="SSF50156">
    <property type="entry name" value="PDZ domain-like"/>
    <property type="match status" value="1"/>
</dbReference>
<comment type="similarity">
    <text evidence="1">Belongs to the peptidase S16 family.</text>
</comment>
<keyword evidence="1" id="KW-0720">Serine protease</keyword>
<dbReference type="InterPro" id="IPR008269">
    <property type="entry name" value="Lon_proteolytic"/>
</dbReference>
<dbReference type="Gene3D" id="3.30.230.10">
    <property type="match status" value="1"/>
</dbReference>
<keyword evidence="7" id="KW-1185">Reference proteome</keyword>
<dbReference type="Proteomes" id="UP000058305">
    <property type="component" value="Chromosome"/>
</dbReference>
<keyword evidence="3" id="KW-1133">Transmembrane helix</keyword>
<dbReference type="GO" id="GO:0004176">
    <property type="term" value="F:ATP-dependent peptidase activity"/>
    <property type="evidence" value="ECO:0007669"/>
    <property type="project" value="UniProtKB-UniRule"/>
</dbReference>
<evidence type="ECO:0000313" key="7">
    <source>
        <dbReference type="Proteomes" id="UP000058305"/>
    </source>
</evidence>
<dbReference type="EMBL" id="CP014145">
    <property type="protein sequence ID" value="AMB58015.1"/>
    <property type="molecule type" value="Genomic_DNA"/>
</dbReference>
<gene>
    <name evidence="6" type="ORF">AWU67_03060</name>
</gene>
<dbReference type="GO" id="GO:0006508">
    <property type="term" value="P:proteolysis"/>
    <property type="evidence" value="ECO:0007669"/>
    <property type="project" value="UniProtKB-KW"/>
</dbReference>
<evidence type="ECO:0000259" key="5">
    <source>
        <dbReference type="PROSITE" id="PS51786"/>
    </source>
</evidence>
<feature type="region of interest" description="Disordered" evidence="2">
    <location>
        <begin position="1"/>
        <end position="24"/>
    </location>
</feature>
<dbReference type="EC" id="3.4.21.53" evidence="1"/>
<dbReference type="GO" id="GO:0004252">
    <property type="term" value="F:serine-type endopeptidase activity"/>
    <property type="evidence" value="ECO:0007669"/>
    <property type="project" value="UniProtKB-UniRule"/>
</dbReference>
<keyword evidence="3" id="KW-0812">Transmembrane</keyword>
<comment type="catalytic activity">
    <reaction evidence="1">
        <text>Hydrolysis of proteins in presence of ATP.</text>
        <dbReference type="EC" id="3.4.21.53"/>
    </reaction>
</comment>
<dbReference type="RefSeq" id="WP_067226611.1">
    <property type="nucleotide sequence ID" value="NZ_CP014145.1"/>
</dbReference>
<reference evidence="6 7" key="1">
    <citation type="journal article" date="2016" name="J. Biotechnol.">
        <title>First complete genome sequence of a species in the genus Microterricola, an extremophilic cold active enzyme producing bacterial strain ERGS5:02 isolated from Sikkim Himalaya.</title>
        <authorList>
            <person name="Himanshu"/>
            <person name="Swarnkar M.K."/>
            <person name="Singh D."/>
            <person name="Kumar R."/>
        </authorList>
    </citation>
    <scope>NUCLEOTIDE SEQUENCE [LARGE SCALE GENOMIC DNA]</scope>
    <source>
        <strain evidence="6 7">ERGS5:02</strain>
    </source>
</reference>
<feature type="active site" evidence="1">
    <location>
        <position position="314"/>
    </location>
</feature>
<dbReference type="InterPro" id="IPR036034">
    <property type="entry name" value="PDZ_sf"/>
</dbReference>
<dbReference type="PROSITE" id="PS50106">
    <property type="entry name" value="PDZ"/>
    <property type="match status" value="1"/>
</dbReference>
<proteinExistence type="inferred from homology"/>
<keyword evidence="1" id="KW-0645">Protease</keyword>
<feature type="active site" evidence="1">
    <location>
        <position position="269"/>
    </location>
</feature>
<evidence type="ECO:0000256" key="1">
    <source>
        <dbReference type="PROSITE-ProRule" id="PRU01122"/>
    </source>
</evidence>
<dbReference type="InterPro" id="IPR020568">
    <property type="entry name" value="Ribosomal_Su5_D2-typ_SF"/>
</dbReference>
<dbReference type="KEGG" id="mvd:AWU67_03060"/>
<evidence type="ECO:0000256" key="3">
    <source>
        <dbReference type="SAM" id="Phobius"/>
    </source>
</evidence>
<dbReference type="PANTHER" id="PTHR10046">
    <property type="entry name" value="ATP DEPENDENT LON PROTEASE FAMILY MEMBER"/>
    <property type="match status" value="1"/>
</dbReference>
<dbReference type="SMART" id="SM00228">
    <property type="entry name" value="PDZ"/>
    <property type="match status" value="1"/>
</dbReference>
<dbReference type="AlphaFoldDB" id="A0A0Y0MHZ2"/>
<evidence type="ECO:0000256" key="2">
    <source>
        <dbReference type="SAM" id="MobiDB-lite"/>
    </source>
</evidence>
<protein>
    <recommendedName>
        <fullName evidence="1">endopeptidase La</fullName>
        <ecNumber evidence="1">3.4.21.53</ecNumber>
    </recommendedName>
</protein>
<sequence>MALFSEGQPGSDADGSLSRQPRSREERRVRKGWYFLGVAVVSGLVLGLVPAPYVIEQPGPVFDTLGTAEHDGVERPLISIPDEPTYPTEGELNLLTVSVVGNPESRPNWFEVLGAWASPQKAVLPIDLVFPPNVTTTERDQANQAAMVNSQQDAIAAALLNLGYDVGRTLEVNALTTNSPAEGVLEPGDVIVSVNGDTSSDLTDLRAAVKANGTEKPATLEIIRAGQTQTVEVTPTMSGDAVVLGVAIATNYTFPIDVQIQLDNVGGPSAGMMFALGIIDKLTPGPLTAGTDWAGTGTIDDTGTVGPIGGIRQKMFGALDAGSKWFLAPESNCGEVVGHIPDGLTVFSVETLDQALTAIETVSDGGDTSKLPSCTLPASAP</sequence>
<evidence type="ECO:0000259" key="4">
    <source>
        <dbReference type="PROSITE" id="PS50106"/>
    </source>
</evidence>
<organism evidence="6 7">
    <name type="scientific">Microterricola viridarii</name>
    <dbReference type="NCBI Taxonomy" id="412690"/>
    <lineage>
        <taxon>Bacteria</taxon>
        <taxon>Bacillati</taxon>
        <taxon>Actinomycetota</taxon>
        <taxon>Actinomycetes</taxon>
        <taxon>Micrococcales</taxon>
        <taxon>Microbacteriaceae</taxon>
        <taxon>Microterricola</taxon>
    </lineage>
</organism>
<dbReference type="PROSITE" id="PS51786">
    <property type="entry name" value="LON_PROTEOLYTIC"/>
    <property type="match status" value="1"/>
</dbReference>
<feature type="domain" description="Lon proteolytic" evidence="5">
    <location>
        <begin position="264"/>
        <end position="362"/>
    </location>
</feature>
<dbReference type="Pfam" id="PF05362">
    <property type="entry name" value="Lon_C"/>
    <property type="match status" value="1"/>
</dbReference>
<reference evidence="7" key="2">
    <citation type="submission" date="2016-01" db="EMBL/GenBank/DDBJ databases">
        <title>First complete genome sequence of a species in the genus Microterricola, an extremophilic cold active enzyme producing strain ERGS5:02 isolated from Sikkim Himalaya.</title>
        <authorList>
            <person name="Kumar R."/>
            <person name="Singh D."/>
            <person name="Swarnkar M.K."/>
        </authorList>
    </citation>
    <scope>NUCLEOTIDE SEQUENCE [LARGE SCALE GENOMIC DNA]</scope>
    <source>
        <strain evidence="7">ERGS5:02</strain>
    </source>
</reference>
<feature type="transmembrane region" description="Helical" evidence="3">
    <location>
        <begin position="32"/>
        <end position="55"/>
    </location>
</feature>
<dbReference type="InterPro" id="IPR027065">
    <property type="entry name" value="Lon_Prtase"/>
</dbReference>
<accession>A0A0Y0MHZ2</accession>
<evidence type="ECO:0000313" key="6">
    <source>
        <dbReference type="EMBL" id="AMB58015.1"/>
    </source>
</evidence>
<feature type="domain" description="PDZ" evidence="4">
    <location>
        <begin position="147"/>
        <end position="226"/>
    </location>
</feature>
<keyword evidence="3" id="KW-0472">Membrane</keyword>
<dbReference type="InterPro" id="IPR014721">
    <property type="entry name" value="Ribsml_uS5_D2-typ_fold_subgr"/>
</dbReference>
<dbReference type="GO" id="GO:0005524">
    <property type="term" value="F:ATP binding"/>
    <property type="evidence" value="ECO:0007669"/>
    <property type="project" value="InterPro"/>
</dbReference>
<keyword evidence="1" id="KW-0378">Hydrolase</keyword>
<dbReference type="SUPFAM" id="SSF54211">
    <property type="entry name" value="Ribosomal protein S5 domain 2-like"/>
    <property type="match status" value="1"/>
</dbReference>
<dbReference type="Pfam" id="PF13180">
    <property type="entry name" value="PDZ_2"/>
    <property type="match status" value="1"/>
</dbReference>
<dbReference type="InterPro" id="IPR001478">
    <property type="entry name" value="PDZ"/>
</dbReference>
<dbReference type="GO" id="GO:0030163">
    <property type="term" value="P:protein catabolic process"/>
    <property type="evidence" value="ECO:0007669"/>
    <property type="project" value="InterPro"/>
</dbReference>
<name>A0A0Y0MHZ2_9MICO</name>